<protein>
    <submittedName>
        <fullName evidence="1">Uncharacterized protein</fullName>
    </submittedName>
</protein>
<name>A0AB39AC92_9CAUD</name>
<accession>A0AB39AC92</accession>
<evidence type="ECO:0000313" key="1">
    <source>
        <dbReference type="EMBL" id="XDF89771.1"/>
    </source>
</evidence>
<proteinExistence type="predicted"/>
<dbReference type="EMBL" id="PQ008975">
    <property type="protein sequence ID" value="XDF89771.1"/>
    <property type="molecule type" value="Genomic_DNA"/>
</dbReference>
<gene>
    <name evidence="1" type="ORF">UFEHAQOH_CDS0011</name>
</gene>
<reference evidence="1" key="1">
    <citation type="journal article" date="2024" name="Virus Res.">
        <title>A novel genus of Pectobacterium bacteriophages display broad host range by targeting several species of Danish soft rot isolates.</title>
        <authorList>
            <person name="Pedersen J.S."/>
            <person name="Carstens A.B."/>
            <person name="Rothgard M.M."/>
            <person name="Roy C."/>
            <person name="Viry A."/>
            <person name="Papudeshi B."/>
            <person name="Kot W."/>
            <person name="Hille F."/>
            <person name="Franz C.M.A.P."/>
            <person name="Edwards R."/>
            <person name="Hansen L.H."/>
        </authorList>
    </citation>
    <scope>NUCLEOTIDE SEQUENCE</scope>
</reference>
<reference evidence="1" key="2">
    <citation type="submission" date="2024-07" db="EMBL/GenBank/DDBJ databases">
        <authorList>
            <person name="Pedersen J.S."/>
            <person name="Mulbjerg M.R."/>
            <person name="Carstens A.B."/>
            <person name="Hansen L.H."/>
        </authorList>
    </citation>
    <scope>NUCLEOTIDE SEQUENCE</scope>
</reference>
<sequence>MNIVEMEGFLLGKCIPRDMLVNESSAAYLVRKFSELEIQRDALIAENVRLKSAIREINNSSEEAEIDGYLTFTVNPDFIHSAVDLIDGEIPATDDAVRELMARGVDEFSSSIGAEYSKLKPSSITAKAIKATVLRATKFAQRLREGGV</sequence>
<organism evidence="1">
    <name type="scientific">Pectobacterium phage Taid</name>
    <dbReference type="NCBI Taxonomy" id="3158139"/>
    <lineage>
        <taxon>Viruses</taxon>
        <taxon>Duplodnaviria</taxon>
        <taxon>Heunggongvirae</taxon>
        <taxon>Uroviricota</taxon>
        <taxon>Caudoviricetes</taxon>
    </lineage>
</organism>